<dbReference type="EMBL" id="BOSM01000014">
    <property type="protein sequence ID" value="GIP61081.1"/>
    <property type="molecule type" value="Genomic_DNA"/>
</dbReference>
<keyword evidence="12" id="KW-1185">Reference proteome</keyword>
<evidence type="ECO:0000256" key="8">
    <source>
        <dbReference type="ARBA" id="ARBA00044926"/>
    </source>
</evidence>
<dbReference type="NCBIfam" id="TIGR02009">
    <property type="entry name" value="PGMB-YQAB-SF"/>
    <property type="match status" value="1"/>
</dbReference>
<dbReference type="Pfam" id="PF13419">
    <property type="entry name" value="HAD_2"/>
    <property type="match status" value="1"/>
</dbReference>
<dbReference type="SFLD" id="SFLDS00003">
    <property type="entry name" value="Haloacid_Dehalogenase"/>
    <property type="match status" value="1"/>
</dbReference>
<evidence type="ECO:0000256" key="9">
    <source>
        <dbReference type="ARBA" id="ARBA00044968"/>
    </source>
</evidence>
<evidence type="ECO:0000256" key="1">
    <source>
        <dbReference type="ARBA" id="ARBA00001946"/>
    </source>
</evidence>
<dbReference type="NCBIfam" id="TIGR01990">
    <property type="entry name" value="bPGM"/>
    <property type="match status" value="1"/>
</dbReference>
<dbReference type="PRINTS" id="PR00413">
    <property type="entry name" value="HADHALOGNASE"/>
</dbReference>
<dbReference type="RefSeq" id="WP_213595133.1">
    <property type="nucleotide sequence ID" value="NZ_BOSM01000014.1"/>
</dbReference>
<organism evidence="11 12">
    <name type="scientific">Paenibacillus woosongensis</name>
    <dbReference type="NCBI Taxonomy" id="307580"/>
    <lineage>
        <taxon>Bacteria</taxon>
        <taxon>Bacillati</taxon>
        <taxon>Bacillota</taxon>
        <taxon>Bacilli</taxon>
        <taxon>Bacillales</taxon>
        <taxon>Paenibacillaceae</taxon>
        <taxon>Paenibacillus</taxon>
    </lineage>
</organism>
<keyword evidence="4" id="KW-0479">Metal-binding</keyword>
<dbReference type="Proteomes" id="UP000681290">
    <property type="component" value="Unassembled WGS sequence"/>
</dbReference>
<dbReference type="SUPFAM" id="SSF56784">
    <property type="entry name" value="HAD-like"/>
    <property type="match status" value="1"/>
</dbReference>
<dbReference type="Gene3D" id="3.40.50.1000">
    <property type="entry name" value="HAD superfamily/HAD-like"/>
    <property type="match status" value="1"/>
</dbReference>
<dbReference type="InterPro" id="IPR023198">
    <property type="entry name" value="PGP-like_dom2"/>
</dbReference>
<dbReference type="SFLD" id="SFLDG01129">
    <property type="entry name" value="C1.5:_HAD__Beta-PGM__Phosphata"/>
    <property type="match status" value="1"/>
</dbReference>
<comment type="similarity">
    <text evidence="2">Belongs to the HAD-like hydrolase superfamily. CbbY/CbbZ/Gph/YieH family.</text>
</comment>
<dbReference type="InterPro" id="IPR010976">
    <property type="entry name" value="B-phosphoglucomutase_hydrolase"/>
</dbReference>
<comment type="cofactor">
    <cofactor evidence="1">
        <name>Mg(2+)</name>
        <dbReference type="ChEBI" id="CHEBI:18420"/>
    </cofactor>
</comment>
<evidence type="ECO:0000256" key="10">
    <source>
        <dbReference type="ARBA" id="ARBA00044991"/>
    </source>
</evidence>
<evidence type="ECO:0000256" key="3">
    <source>
        <dbReference type="ARBA" id="ARBA00022553"/>
    </source>
</evidence>
<dbReference type="SFLD" id="SFLDG01135">
    <property type="entry name" value="C1.5.6:_HAD__Beta-PGM__Phospha"/>
    <property type="match status" value="1"/>
</dbReference>
<dbReference type="InterPro" id="IPR051600">
    <property type="entry name" value="Beta-PGM-like"/>
</dbReference>
<evidence type="ECO:0000256" key="5">
    <source>
        <dbReference type="ARBA" id="ARBA00022842"/>
    </source>
</evidence>
<comment type="caution">
    <text evidence="11">The sequence shown here is derived from an EMBL/GenBank/DDBJ whole genome shotgun (WGS) entry which is preliminary data.</text>
</comment>
<dbReference type="InterPro" id="IPR023214">
    <property type="entry name" value="HAD_sf"/>
</dbReference>
<evidence type="ECO:0000256" key="7">
    <source>
        <dbReference type="ARBA" id="ARBA00023277"/>
    </source>
</evidence>
<dbReference type="InterPro" id="IPR006439">
    <property type="entry name" value="HAD-SF_hydro_IA"/>
</dbReference>
<evidence type="ECO:0000256" key="6">
    <source>
        <dbReference type="ARBA" id="ARBA00023235"/>
    </source>
</evidence>
<keyword evidence="3" id="KW-0597">Phosphoprotein</keyword>
<sequence length="213" mass="23428">MSIFKAAIFDLDGVLVDTAKYHYFAWKRLADTLNITFTEEDNERLKGVNRMKCLDIILEIGGVSLGAEVKLELAEKKNNWYREYIHNMDKSGLLAGAEEYIHKLKSQGVLTAIGSASKNAKAILTRTGIIEAFDVIVDGNMVQNAKPDPEVFVKCANLLNITSDKCVVFEDSQAGIAAAKAAGMKTVGIGSEEILCEADFIFTNMLEVELPLF</sequence>
<protein>
    <recommendedName>
        <fullName evidence="10">Beta-phosphoglucomutase</fullName>
        <ecNumber evidence="9">5.4.2.6</ecNumber>
    </recommendedName>
</protein>
<gene>
    <name evidence="11" type="primary">pgmB2_3</name>
    <name evidence="11" type="ORF">J15TS10_48950</name>
</gene>
<dbReference type="InterPro" id="IPR041492">
    <property type="entry name" value="HAD_2"/>
</dbReference>
<dbReference type="InterPro" id="IPR010972">
    <property type="entry name" value="Beta-PGM"/>
</dbReference>
<keyword evidence="6" id="KW-0413">Isomerase</keyword>
<name>A0ABQ4MYV6_9BACL</name>
<proteinExistence type="inferred from homology"/>
<evidence type="ECO:0000256" key="2">
    <source>
        <dbReference type="ARBA" id="ARBA00006171"/>
    </source>
</evidence>
<dbReference type="InterPro" id="IPR036412">
    <property type="entry name" value="HAD-like_sf"/>
</dbReference>
<comment type="catalytic activity">
    <reaction evidence="8">
        <text>beta-D-glucose 1-phosphate = beta-D-glucose 6-phosphate</text>
        <dbReference type="Rhea" id="RHEA:20113"/>
        <dbReference type="ChEBI" id="CHEBI:57684"/>
        <dbReference type="ChEBI" id="CHEBI:58247"/>
        <dbReference type="EC" id="5.4.2.6"/>
    </reaction>
</comment>
<accession>A0ABQ4MYV6</accession>
<evidence type="ECO:0000313" key="12">
    <source>
        <dbReference type="Proteomes" id="UP000681290"/>
    </source>
</evidence>
<dbReference type="PANTHER" id="PTHR46193">
    <property type="entry name" value="6-PHOSPHOGLUCONATE PHOSPHATASE"/>
    <property type="match status" value="1"/>
</dbReference>
<dbReference type="NCBIfam" id="TIGR01509">
    <property type="entry name" value="HAD-SF-IA-v3"/>
    <property type="match status" value="1"/>
</dbReference>
<evidence type="ECO:0000256" key="4">
    <source>
        <dbReference type="ARBA" id="ARBA00022723"/>
    </source>
</evidence>
<reference evidence="11 12" key="1">
    <citation type="submission" date="2021-03" db="EMBL/GenBank/DDBJ databases">
        <title>Antimicrobial resistance genes in bacteria isolated from Japanese honey, and their potential for conferring macrolide and lincosamide resistance in the American foulbrood pathogen Paenibacillus larvae.</title>
        <authorList>
            <person name="Okamoto M."/>
            <person name="Kumagai M."/>
            <person name="Kanamori H."/>
            <person name="Takamatsu D."/>
        </authorList>
    </citation>
    <scope>NUCLEOTIDE SEQUENCE [LARGE SCALE GENOMIC DNA]</scope>
    <source>
        <strain evidence="11 12">J15TS10</strain>
    </source>
</reference>
<dbReference type="EC" id="5.4.2.6" evidence="9"/>
<evidence type="ECO:0000313" key="11">
    <source>
        <dbReference type="EMBL" id="GIP61081.1"/>
    </source>
</evidence>
<dbReference type="PANTHER" id="PTHR46193:SF18">
    <property type="entry name" value="HEXITOL PHOSPHATASE B"/>
    <property type="match status" value="1"/>
</dbReference>
<keyword evidence="7" id="KW-0119">Carbohydrate metabolism</keyword>
<keyword evidence="5" id="KW-0460">Magnesium</keyword>
<dbReference type="Gene3D" id="1.10.150.240">
    <property type="entry name" value="Putative phosphatase, domain 2"/>
    <property type="match status" value="1"/>
</dbReference>